<evidence type="ECO:0000256" key="13">
    <source>
        <dbReference type="SAM" id="MobiDB-lite"/>
    </source>
</evidence>
<keyword evidence="6 11" id="KW-0805">Transcription regulation</keyword>
<evidence type="ECO:0000256" key="7">
    <source>
        <dbReference type="ARBA" id="ARBA00023125"/>
    </source>
</evidence>
<dbReference type="InterPro" id="IPR051140">
    <property type="entry name" value="GATA_TF"/>
</dbReference>
<protein>
    <recommendedName>
        <fullName evidence="11">GATA transcription factor</fullName>
    </recommendedName>
</protein>
<keyword evidence="16" id="KW-1185">Reference proteome</keyword>
<feature type="region of interest" description="Disordered" evidence="13">
    <location>
        <begin position="106"/>
        <end position="179"/>
    </location>
</feature>
<dbReference type="GO" id="GO:0043565">
    <property type="term" value="F:sequence-specific DNA binding"/>
    <property type="evidence" value="ECO:0007669"/>
    <property type="project" value="InterPro"/>
</dbReference>
<dbReference type="Proteomes" id="UP001187192">
    <property type="component" value="Unassembled WGS sequence"/>
</dbReference>
<dbReference type="InterPro" id="IPR000679">
    <property type="entry name" value="Znf_GATA"/>
</dbReference>
<proteinExistence type="inferred from homology"/>
<evidence type="ECO:0000256" key="3">
    <source>
        <dbReference type="ARBA" id="ARBA00022723"/>
    </source>
</evidence>
<dbReference type="SMART" id="SM00401">
    <property type="entry name" value="ZnF_GATA"/>
    <property type="match status" value="1"/>
</dbReference>
<keyword evidence="9 11" id="KW-0804">Transcription</keyword>
<evidence type="ECO:0000256" key="8">
    <source>
        <dbReference type="ARBA" id="ARBA00023159"/>
    </source>
</evidence>
<evidence type="ECO:0000256" key="6">
    <source>
        <dbReference type="ARBA" id="ARBA00023015"/>
    </source>
</evidence>
<keyword evidence="7 11" id="KW-0238">DNA-binding</keyword>
<dbReference type="FunFam" id="3.30.50.10:FF:000018">
    <property type="entry name" value="GATA transcription factor"/>
    <property type="match status" value="1"/>
</dbReference>
<feature type="domain" description="GATA-type" evidence="14">
    <location>
        <begin position="250"/>
        <end position="286"/>
    </location>
</feature>
<accession>A0AA88ATT5</accession>
<dbReference type="EMBL" id="BTGU01000036">
    <property type="protein sequence ID" value="GMN51076.1"/>
    <property type="molecule type" value="Genomic_DNA"/>
</dbReference>
<evidence type="ECO:0000259" key="14">
    <source>
        <dbReference type="PROSITE" id="PS50114"/>
    </source>
</evidence>
<comment type="subcellular location">
    <subcellularLocation>
        <location evidence="1 11">Nucleus</location>
    </subcellularLocation>
</comment>
<dbReference type="CDD" id="cd00202">
    <property type="entry name" value="ZnF_GATA"/>
    <property type="match status" value="1"/>
</dbReference>
<keyword evidence="3" id="KW-0479">Metal-binding</keyword>
<dbReference type="GO" id="GO:0030154">
    <property type="term" value="P:cell differentiation"/>
    <property type="evidence" value="ECO:0007669"/>
    <property type="project" value="TreeGrafter"/>
</dbReference>
<keyword evidence="5" id="KW-0862">Zinc</keyword>
<dbReference type="PROSITE" id="PS50114">
    <property type="entry name" value="GATA_ZN_FINGER_2"/>
    <property type="match status" value="1"/>
</dbReference>
<organism evidence="15 16">
    <name type="scientific">Ficus carica</name>
    <name type="common">Common fig</name>
    <dbReference type="NCBI Taxonomy" id="3494"/>
    <lineage>
        <taxon>Eukaryota</taxon>
        <taxon>Viridiplantae</taxon>
        <taxon>Streptophyta</taxon>
        <taxon>Embryophyta</taxon>
        <taxon>Tracheophyta</taxon>
        <taxon>Spermatophyta</taxon>
        <taxon>Magnoliopsida</taxon>
        <taxon>eudicotyledons</taxon>
        <taxon>Gunneridae</taxon>
        <taxon>Pentapetalae</taxon>
        <taxon>rosids</taxon>
        <taxon>fabids</taxon>
        <taxon>Rosales</taxon>
        <taxon>Moraceae</taxon>
        <taxon>Ficeae</taxon>
        <taxon>Ficus</taxon>
    </lineage>
</organism>
<evidence type="ECO:0000256" key="10">
    <source>
        <dbReference type="ARBA" id="ARBA00023242"/>
    </source>
</evidence>
<name>A0AA88ATT5_FICCA</name>
<evidence type="ECO:0000256" key="1">
    <source>
        <dbReference type="ARBA" id="ARBA00004123"/>
    </source>
</evidence>
<dbReference type="PANTHER" id="PTHR45658:SF51">
    <property type="entry name" value="GATA TRANSCRIPTION FACTOR 8"/>
    <property type="match status" value="1"/>
</dbReference>
<dbReference type="Pfam" id="PF00320">
    <property type="entry name" value="GATA"/>
    <property type="match status" value="1"/>
</dbReference>
<comment type="function">
    <text evidence="11">Transcriptional activator that specifically binds 5'-GATA-3' or 5'-GAT-3' motifs within gene promoters.</text>
</comment>
<evidence type="ECO:0000256" key="4">
    <source>
        <dbReference type="ARBA" id="ARBA00022771"/>
    </source>
</evidence>
<dbReference type="Gramene" id="FCD_00021038-RA">
    <property type="protein sequence ID" value="FCD_00021038-RA:cds"/>
    <property type="gene ID" value="FCD_00021038"/>
</dbReference>
<evidence type="ECO:0000256" key="5">
    <source>
        <dbReference type="ARBA" id="ARBA00022833"/>
    </source>
</evidence>
<feature type="compositionally biased region" description="Low complexity" evidence="13">
    <location>
        <begin position="112"/>
        <end position="142"/>
    </location>
</feature>
<reference evidence="15" key="1">
    <citation type="submission" date="2023-07" db="EMBL/GenBank/DDBJ databases">
        <title>draft genome sequence of fig (Ficus carica).</title>
        <authorList>
            <person name="Takahashi T."/>
            <person name="Nishimura K."/>
        </authorList>
    </citation>
    <scope>NUCLEOTIDE SEQUENCE</scope>
</reference>
<dbReference type="GO" id="GO:0045893">
    <property type="term" value="P:positive regulation of DNA-templated transcription"/>
    <property type="evidence" value="ECO:0007669"/>
    <property type="project" value="InterPro"/>
</dbReference>
<dbReference type="InterPro" id="IPR016679">
    <property type="entry name" value="TF_GATA_pln"/>
</dbReference>
<dbReference type="PROSITE" id="PS00344">
    <property type="entry name" value="GATA_ZN_FINGER_1"/>
    <property type="match status" value="1"/>
</dbReference>
<dbReference type="Gene3D" id="3.30.50.10">
    <property type="entry name" value="Erythroid Transcription Factor GATA-1, subunit A"/>
    <property type="match status" value="1"/>
</dbReference>
<evidence type="ECO:0000256" key="11">
    <source>
        <dbReference type="PIRNR" id="PIRNR016992"/>
    </source>
</evidence>
<comment type="caution">
    <text evidence="15">The sequence shown here is derived from an EMBL/GenBank/DDBJ whole genome shotgun (WGS) entry which is preliminary data.</text>
</comment>
<evidence type="ECO:0000313" key="16">
    <source>
        <dbReference type="Proteomes" id="UP001187192"/>
    </source>
</evidence>
<evidence type="ECO:0000256" key="2">
    <source>
        <dbReference type="ARBA" id="ARBA00005694"/>
    </source>
</evidence>
<dbReference type="PANTHER" id="PTHR45658">
    <property type="entry name" value="GATA TRANSCRIPTION FACTOR"/>
    <property type="match status" value="1"/>
</dbReference>
<gene>
    <name evidence="15" type="ORF">TIFTF001_020227</name>
</gene>
<dbReference type="SUPFAM" id="SSF57716">
    <property type="entry name" value="Glucocorticoid receptor-like (DNA-binding domain)"/>
    <property type="match status" value="1"/>
</dbReference>
<evidence type="ECO:0000313" key="15">
    <source>
        <dbReference type="EMBL" id="GMN51076.1"/>
    </source>
</evidence>
<keyword evidence="4 12" id="KW-0863">Zinc-finger</keyword>
<keyword evidence="8 11" id="KW-0010">Activator</keyword>
<keyword evidence="10 11" id="KW-0539">Nucleus</keyword>
<comment type="similarity">
    <text evidence="2 11">Belongs to the type IV zinc-finger family. Class A subfamily.</text>
</comment>
<evidence type="ECO:0000256" key="12">
    <source>
        <dbReference type="PROSITE-ProRule" id="PRU00094"/>
    </source>
</evidence>
<dbReference type="AlphaFoldDB" id="A0AA88ATT5"/>
<evidence type="ECO:0000256" key="9">
    <source>
        <dbReference type="ARBA" id="ARBA00023163"/>
    </source>
</evidence>
<dbReference type="GO" id="GO:0005634">
    <property type="term" value="C:nucleus"/>
    <property type="evidence" value="ECO:0007669"/>
    <property type="project" value="UniProtKB-SubCell"/>
</dbReference>
<dbReference type="InterPro" id="IPR013088">
    <property type="entry name" value="Znf_NHR/GATA"/>
</dbReference>
<dbReference type="PIRSF" id="PIRSF016992">
    <property type="entry name" value="TF_GATA_plant"/>
    <property type="match status" value="1"/>
</dbReference>
<sequence length="361" mass="38859">MIGTNFMDEIDCGGFFDHIDDLDDLLVDFSGDDVDAGLGPKPETTSFPSIWSTTQSNSLPASDSVFSGNSASDLSAELSLPYEDIVQLEWLSNFVEDSFSGGSLTINKEQDSSSLNKDSSSSPHQFQTSSPVSVLESSSSCSGGEKNPPCSPEIVTPGGGRCGRARSKRPRPATFNPRPAIQLISPTSSVIEAPQPFVPAPKSSSDSENFAESRPVIKIPKQLPAEQKKKKKIKLSFPLAPVETSQNQSSQAVRKCMHCEITKTPQWRAGPMGPKTLCNACGVRYKSGRLFPEYRPAASPTFVPSLHSNSHKKVLEMRNNGGEKSAASGTASDTAMNAAMPELIPNTNNSISLDYIHLREM</sequence>
<dbReference type="GO" id="GO:0008270">
    <property type="term" value="F:zinc ion binding"/>
    <property type="evidence" value="ECO:0007669"/>
    <property type="project" value="UniProtKB-KW"/>
</dbReference>